<reference evidence="2 3" key="1">
    <citation type="journal article" date="2015" name="Nature">
        <title>rRNA introns, odd ribosomes, and small enigmatic genomes across a large radiation of phyla.</title>
        <authorList>
            <person name="Brown C.T."/>
            <person name="Hug L.A."/>
            <person name="Thomas B.C."/>
            <person name="Sharon I."/>
            <person name="Castelle C.J."/>
            <person name="Singh A."/>
            <person name="Wilkins M.J."/>
            <person name="Williams K.H."/>
            <person name="Banfield J.F."/>
        </authorList>
    </citation>
    <scope>NUCLEOTIDE SEQUENCE [LARGE SCALE GENOMIC DNA]</scope>
</reference>
<proteinExistence type="predicted"/>
<organism evidence="2 3">
    <name type="scientific">Candidatus Magasanikbacteria bacterium GW2011_GWC2_37_14</name>
    <dbReference type="NCBI Taxonomy" id="1619046"/>
    <lineage>
        <taxon>Bacteria</taxon>
        <taxon>Candidatus Magasanikiibacteriota</taxon>
    </lineage>
</organism>
<dbReference type="STRING" id="1619046.US42_C0012G0020"/>
<evidence type="ECO:0000256" key="1">
    <source>
        <dbReference type="SAM" id="Phobius"/>
    </source>
</evidence>
<dbReference type="EMBL" id="LBSX01000012">
    <property type="protein sequence ID" value="KKQ27249.1"/>
    <property type="molecule type" value="Genomic_DNA"/>
</dbReference>
<dbReference type="InterPro" id="IPR024414">
    <property type="entry name" value="Uncharacterised_PrgI"/>
</dbReference>
<accession>A0A0G0ISW8</accession>
<keyword evidence="1" id="KW-1133">Transmembrane helix</keyword>
<feature type="transmembrane region" description="Helical" evidence="1">
    <location>
        <begin position="125"/>
        <end position="150"/>
    </location>
</feature>
<dbReference type="Proteomes" id="UP000034849">
    <property type="component" value="Unassembled WGS sequence"/>
</dbReference>
<feature type="transmembrane region" description="Helical" evidence="1">
    <location>
        <begin position="53"/>
        <end position="71"/>
    </location>
</feature>
<sequence length="158" mass="18163">MSEDKQTKIDIPESIEGYKVTLFWGLTAMQIILVFMATLFAGFGIFSIASKRFTAMTFMFLITGLMLLGIIEIRGRNFYRHILFILSYYKTQPRVLIYNHYSASGDAREQNKHLIYEQTNNTKTFVGILIAIVIGLILLILISIYIYHVIHTQSAVQK</sequence>
<keyword evidence="1" id="KW-0472">Membrane</keyword>
<dbReference type="Pfam" id="PF12666">
    <property type="entry name" value="PrgI"/>
    <property type="match status" value="1"/>
</dbReference>
<dbReference type="AlphaFoldDB" id="A0A0G0ISW8"/>
<evidence type="ECO:0000313" key="2">
    <source>
        <dbReference type="EMBL" id="KKQ27249.1"/>
    </source>
</evidence>
<evidence type="ECO:0000313" key="3">
    <source>
        <dbReference type="Proteomes" id="UP000034849"/>
    </source>
</evidence>
<evidence type="ECO:0008006" key="4">
    <source>
        <dbReference type="Google" id="ProtNLM"/>
    </source>
</evidence>
<protein>
    <recommendedName>
        <fullName evidence="4">DUF3899 domain-containing protein</fullName>
    </recommendedName>
</protein>
<comment type="caution">
    <text evidence="2">The sequence shown here is derived from an EMBL/GenBank/DDBJ whole genome shotgun (WGS) entry which is preliminary data.</text>
</comment>
<keyword evidence="1" id="KW-0812">Transmembrane</keyword>
<name>A0A0G0ISW8_9BACT</name>
<gene>
    <name evidence="2" type="ORF">US42_C0012G0020</name>
</gene>
<feature type="transmembrane region" description="Helical" evidence="1">
    <location>
        <begin position="21"/>
        <end position="47"/>
    </location>
</feature>